<evidence type="ECO:0000256" key="2">
    <source>
        <dbReference type="ARBA" id="ARBA00022692"/>
    </source>
</evidence>
<proteinExistence type="inferred from homology"/>
<evidence type="ECO:0000256" key="1">
    <source>
        <dbReference type="ARBA" id="ARBA00004141"/>
    </source>
</evidence>
<dbReference type="EMBL" id="GEDC01014654">
    <property type="protein sequence ID" value="JAS22644.1"/>
    <property type="molecule type" value="Transcribed_RNA"/>
</dbReference>
<feature type="transmembrane region" description="Helical" evidence="5">
    <location>
        <begin position="152"/>
        <end position="172"/>
    </location>
</feature>
<evidence type="ECO:0000256" key="5">
    <source>
        <dbReference type="RuleBase" id="RU004379"/>
    </source>
</evidence>
<dbReference type="InterPro" id="IPR006214">
    <property type="entry name" value="Bax_inhibitor_1-related"/>
</dbReference>
<dbReference type="CDD" id="cd10431">
    <property type="entry name" value="GHITM"/>
    <property type="match status" value="1"/>
</dbReference>
<dbReference type="EMBL" id="GEDC01006544">
    <property type="protein sequence ID" value="JAS30754.1"/>
    <property type="molecule type" value="Transcribed_RNA"/>
</dbReference>
<sequence>MLAASKVCCMTLPLTRTILLNKKLPCSKTQIIKSPFWRTFSNDGRESYSRGARRRTIKETIMAPAGDTAFNIGKGAVAGGAVFGIGALCFYGLGLSNKAGAIDQAVLWPEYVKERIKSTYFYFGSSIAITAASAVTVFRSPVMMNLLSKNSFLAIAGTFAAMIGSGMVARGIEYRPGFGAKQMAWIVHSAIMGAVLAPMCILGGPLVMRAAWYTAGVVGGLSAVAVCAPSDKFLNMTGPLAIGLGVVFASSLGSMFLPPTTALGAGLYSMSIYGGLLLFSAFLLYDTQRIIRAAEVYPITSDLVPPFDPINASISIYLDTLNIFIRIVTILAGGGNRRK</sequence>
<dbReference type="AlphaFoldDB" id="A0A1B6DYK6"/>
<feature type="transmembrane region" description="Helical" evidence="5">
    <location>
        <begin position="263"/>
        <end position="285"/>
    </location>
</feature>
<feature type="transmembrane region" description="Helical" evidence="5">
    <location>
        <begin position="184"/>
        <end position="204"/>
    </location>
</feature>
<name>A0A1B6DYK6_9HEMI</name>
<comment type="similarity">
    <text evidence="5">Belongs to the BI1 family.</text>
</comment>
<evidence type="ECO:0008006" key="8">
    <source>
        <dbReference type="Google" id="ProtNLM"/>
    </source>
</evidence>
<dbReference type="InterPro" id="IPR035871">
    <property type="entry name" value="GHITM"/>
</dbReference>
<feature type="transmembrane region" description="Helical" evidence="5">
    <location>
        <begin position="120"/>
        <end position="140"/>
    </location>
</feature>
<dbReference type="PANTHER" id="PTHR23291">
    <property type="entry name" value="BAX INHIBITOR-RELATED"/>
    <property type="match status" value="1"/>
</dbReference>
<evidence type="ECO:0000256" key="3">
    <source>
        <dbReference type="ARBA" id="ARBA00022989"/>
    </source>
</evidence>
<comment type="subcellular location">
    <subcellularLocation>
        <location evidence="1">Membrane</location>
        <topology evidence="1">Multi-pass membrane protein</topology>
    </subcellularLocation>
</comment>
<dbReference type="GO" id="GO:0005743">
    <property type="term" value="C:mitochondrial inner membrane"/>
    <property type="evidence" value="ECO:0007669"/>
    <property type="project" value="TreeGrafter"/>
</dbReference>
<feature type="transmembrane region" description="Helical" evidence="5">
    <location>
        <begin position="210"/>
        <end position="228"/>
    </location>
</feature>
<evidence type="ECO:0000313" key="7">
    <source>
        <dbReference type="EMBL" id="JAS30754.1"/>
    </source>
</evidence>
<evidence type="ECO:0000256" key="4">
    <source>
        <dbReference type="ARBA" id="ARBA00023136"/>
    </source>
</evidence>
<keyword evidence="4 5" id="KW-0472">Membrane</keyword>
<reference evidence="7" key="1">
    <citation type="submission" date="2015-12" db="EMBL/GenBank/DDBJ databases">
        <title>De novo transcriptome assembly of four potential Pierce s Disease insect vectors from Arizona vineyards.</title>
        <authorList>
            <person name="Tassone E.E."/>
        </authorList>
    </citation>
    <scope>NUCLEOTIDE SEQUENCE</scope>
</reference>
<organism evidence="7">
    <name type="scientific">Clastoptera arizonana</name>
    <name type="common">Arizona spittle bug</name>
    <dbReference type="NCBI Taxonomy" id="38151"/>
    <lineage>
        <taxon>Eukaryota</taxon>
        <taxon>Metazoa</taxon>
        <taxon>Ecdysozoa</taxon>
        <taxon>Arthropoda</taxon>
        <taxon>Hexapoda</taxon>
        <taxon>Insecta</taxon>
        <taxon>Pterygota</taxon>
        <taxon>Neoptera</taxon>
        <taxon>Paraneoptera</taxon>
        <taxon>Hemiptera</taxon>
        <taxon>Auchenorrhyncha</taxon>
        <taxon>Cercopoidea</taxon>
        <taxon>Clastopteridae</taxon>
        <taxon>Clastoptera</taxon>
    </lineage>
</organism>
<dbReference type="Pfam" id="PF01027">
    <property type="entry name" value="Bax1-I"/>
    <property type="match status" value="1"/>
</dbReference>
<keyword evidence="3 5" id="KW-1133">Transmembrane helix</keyword>
<dbReference type="PANTHER" id="PTHR23291:SF112">
    <property type="entry name" value="GROWTH HORMONE-INDUCIBLE TRANSMEMBRANE PROTEIN"/>
    <property type="match status" value="1"/>
</dbReference>
<protein>
    <recommendedName>
        <fullName evidence="8">Growth hormone-inducible transmembrane protein</fullName>
    </recommendedName>
</protein>
<accession>A0A1B6DYK6</accession>
<keyword evidence="2 5" id="KW-0812">Transmembrane</keyword>
<feature type="transmembrane region" description="Helical" evidence="5">
    <location>
        <begin position="240"/>
        <end position="257"/>
    </location>
</feature>
<evidence type="ECO:0000313" key="6">
    <source>
        <dbReference type="EMBL" id="JAS22644.1"/>
    </source>
</evidence>
<gene>
    <name evidence="7" type="ORF">g.5924</name>
    <name evidence="6" type="ORF">g.5926</name>
</gene>